<dbReference type="OrthoDB" id="10258888at2759"/>
<dbReference type="Proteomes" id="UP000030746">
    <property type="component" value="Unassembled WGS sequence"/>
</dbReference>
<dbReference type="Gene3D" id="1.25.40.20">
    <property type="entry name" value="Ankyrin repeat-containing domain"/>
    <property type="match status" value="1"/>
</dbReference>
<dbReference type="PROSITE" id="PS50297">
    <property type="entry name" value="ANK_REP_REGION"/>
    <property type="match status" value="1"/>
</dbReference>
<dbReference type="GO" id="GO:0045944">
    <property type="term" value="P:positive regulation of transcription by RNA polymerase II"/>
    <property type="evidence" value="ECO:0007669"/>
    <property type="project" value="TreeGrafter"/>
</dbReference>
<dbReference type="HOGENOM" id="CLU_1639616_0_0_1"/>
<evidence type="ECO:0000256" key="3">
    <source>
        <dbReference type="PROSITE-ProRule" id="PRU00023"/>
    </source>
</evidence>
<dbReference type="GO" id="GO:0000976">
    <property type="term" value="F:transcription cis-regulatory region binding"/>
    <property type="evidence" value="ECO:0007669"/>
    <property type="project" value="TreeGrafter"/>
</dbReference>
<evidence type="ECO:0000313" key="5">
    <source>
        <dbReference type="Proteomes" id="UP000030746"/>
    </source>
</evidence>
<dbReference type="PROSITE" id="PS50088">
    <property type="entry name" value="ANK_REPEAT"/>
    <property type="match status" value="2"/>
</dbReference>
<dbReference type="GeneID" id="20231783"/>
<dbReference type="InterPro" id="IPR050663">
    <property type="entry name" value="Ankyrin-SOCS_Box"/>
</dbReference>
<dbReference type="Pfam" id="PF12796">
    <property type="entry name" value="Ank_2"/>
    <property type="match status" value="1"/>
</dbReference>
<name>V4A8P9_LOTGI</name>
<evidence type="ECO:0000256" key="1">
    <source>
        <dbReference type="ARBA" id="ARBA00022737"/>
    </source>
</evidence>
<dbReference type="GO" id="GO:0005634">
    <property type="term" value="C:nucleus"/>
    <property type="evidence" value="ECO:0007669"/>
    <property type="project" value="TreeGrafter"/>
</dbReference>
<protein>
    <submittedName>
        <fullName evidence="4">Uncharacterized protein</fullName>
    </submittedName>
</protein>
<dbReference type="PANTHER" id="PTHR24193:SF121">
    <property type="entry name" value="ADA2A-CONTAINING COMPLEX COMPONENT 3, ISOFORM D"/>
    <property type="match status" value="1"/>
</dbReference>
<sequence length="162" mass="17975">GWYEGVLFLLRRGAKPYISDKCGRSPLHASTYHQNISILNALLQSLGEDDINKADKEFMTALHWAAFHNRPEHLDELIQKGADYFAQDVDGKTPLHWAAQNGCLECCYKLASYPDGALLINSEDLSGKTPIHFAAAAGYADVIQTLNNFPGCNLEPQDPDNR</sequence>
<keyword evidence="2 3" id="KW-0040">ANK repeat</keyword>
<dbReference type="OMA" id="KDIKGCT"/>
<feature type="non-terminal residue" evidence="4">
    <location>
        <position position="1"/>
    </location>
</feature>
<dbReference type="AlphaFoldDB" id="V4A8P9"/>
<feature type="repeat" description="ANK" evidence="3">
    <location>
        <begin position="126"/>
        <end position="146"/>
    </location>
</feature>
<dbReference type="KEGG" id="lgi:LOTGIDRAFT_119831"/>
<dbReference type="SUPFAM" id="SSF48403">
    <property type="entry name" value="Ankyrin repeat"/>
    <property type="match status" value="1"/>
</dbReference>
<evidence type="ECO:0000256" key="2">
    <source>
        <dbReference type="ARBA" id="ARBA00023043"/>
    </source>
</evidence>
<keyword evidence="5" id="KW-1185">Reference proteome</keyword>
<dbReference type="CTD" id="20231783"/>
<gene>
    <name evidence="4" type="ORF">LOTGIDRAFT_119831</name>
</gene>
<dbReference type="InterPro" id="IPR036770">
    <property type="entry name" value="Ankyrin_rpt-contain_sf"/>
</dbReference>
<dbReference type="PANTHER" id="PTHR24193">
    <property type="entry name" value="ANKYRIN REPEAT PROTEIN"/>
    <property type="match status" value="1"/>
</dbReference>
<evidence type="ECO:0000313" key="4">
    <source>
        <dbReference type="EMBL" id="ESO93127.1"/>
    </source>
</evidence>
<proteinExistence type="predicted"/>
<dbReference type="RefSeq" id="XP_009056326.1">
    <property type="nucleotide sequence ID" value="XM_009058078.1"/>
</dbReference>
<dbReference type="STRING" id="225164.V4A8P9"/>
<dbReference type="InterPro" id="IPR002110">
    <property type="entry name" value="Ankyrin_rpt"/>
</dbReference>
<feature type="repeat" description="ANK" evidence="3">
    <location>
        <begin position="57"/>
        <end position="89"/>
    </location>
</feature>
<accession>V4A8P9</accession>
<dbReference type="SMART" id="SM00248">
    <property type="entry name" value="ANK"/>
    <property type="match status" value="4"/>
</dbReference>
<dbReference type="EMBL" id="KB201977">
    <property type="protein sequence ID" value="ESO93127.1"/>
    <property type="molecule type" value="Genomic_DNA"/>
</dbReference>
<organism evidence="4 5">
    <name type="scientific">Lottia gigantea</name>
    <name type="common">Giant owl limpet</name>
    <dbReference type="NCBI Taxonomy" id="225164"/>
    <lineage>
        <taxon>Eukaryota</taxon>
        <taxon>Metazoa</taxon>
        <taxon>Spiralia</taxon>
        <taxon>Lophotrochozoa</taxon>
        <taxon>Mollusca</taxon>
        <taxon>Gastropoda</taxon>
        <taxon>Patellogastropoda</taxon>
        <taxon>Lottioidea</taxon>
        <taxon>Lottiidae</taxon>
        <taxon>Lottia</taxon>
    </lineage>
</organism>
<dbReference type="Pfam" id="PF00023">
    <property type="entry name" value="Ank"/>
    <property type="match status" value="2"/>
</dbReference>
<keyword evidence="1" id="KW-0677">Repeat</keyword>
<reference evidence="4 5" key="1">
    <citation type="journal article" date="2013" name="Nature">
        <title>Insights into bilaterian evolution from three spiralian genomes.</title>
        <authorList>
            <person name="Simakov O."/>
            <person name="Marletaz F."/>
            <person name="Cho S.J."/>
            <person name="Edsinger-Gonzales E."/>
            <person name="Havlak P."/>
            <person name="Hellsten U."/>
            <person name="Kuo D.H."/>
            <person name="Larsson T."/>
            <person name="Lv J."/>
            <person name="Arendt D."/>
            <person name="Savage R."/>
            <person name="Osoegawa K."/>
            <person name="de Jong P."/>
            <person name="Grimwood J."/>
            <person name="Chapman J.A."/>
            <person name="Shapiro H."/>
            <person name="Aerts A."/>
            <person name="Otillar R.P."/>
            <person name="Terry A.Y."/>
            <person name="Boore J.L."/>
            <person name="Grigoriev I.V."/>
            <person name="Lindberg D.R."/>
            <person name="Seaver E.C."/>
            <person name="Weisblat D.A."/>
            <person name="Putnam N.H."/>
            <person name="Rokhsar D.S."/>
        </authorList>
    </citation>
    <scope>NUCLEOTIDE SEQUENCE [LARGE SCALE GENOMIC DNA]</scope>
</reference>